<proteinExistence type="predicted"/>
<gene>
    <name evidence="2" type="ORF">QO231_09095</name>
</gene>
<keyword evidence="1" id="KW-0732">Signal</keyword>
<dbReference type="EMBL" id="JASMWN010000005">
    <property type="protein sequence ID" value="MDU9004009.1"/>
    <property type="molecule type" value="Genomic_DNA"/>
</dbReference>
<evidence type="ECO:0008006" key="4">
    <source>
        <dbReference type="Google" id="ProtNLM"/>
    </source>
</evidence>
<evidence type="ECO:0000313" key="3">
    <source>
        <dbReference type="Proteomes" id="UP001255416"/>
    </source>
</evidence>
<dbReference type="Proteomes" id="UP001255416">
    <property type="component" value="Unassembled WGS sequence"/>
</dbReference>
<evidence type="ECO:0000256" key="1">
    <source>
        <dbReference type="SAM" id="SignalP"/>
    </source>
</evidence>
<comment type="caution">
    <text evidence="2">The sequence shown here is derived from an EMBL/GenBank/DDBJ whole genome shotgun (WGS) entry which is preliminary data.</text>
</comment>
<reference evidence="3" key="1">
    <citation type="submission" date="2023-05" db="EMBL/GenBank/DDBJ databases">
        <title>Sedimentitalea sp. nov. JM2-8.</title>
        <authorList>
            <person name="Huang J."/>
        </authorList>
    </citation>
    <scope>NUCLEOTIDE SEQUENCE [LARGE SCALE GENOMIC DNA]</scope>
    <source>
        <strain evidence="3">KHS03</strain>
    </source>
</reference>
<sequence length="105" mass="11384">MKHALAALLCAGTVLWAAPAPVMAASGIIERACRSSGRSSATPQLCGCIQSVANSSLSRSERKKAAKLFKDPHMAQEIRQSGRRSDETFWKNYRAFGERARKSCG</sequence>
<feature type="chain" id="PRO_5046315256" description="Arginine transporter" evidence="1">
    <location>
        <begin position="25"/>
        <end position="105"/>
    </location>
</feature>
<feature type="signal peptide" evidence="1">
    <location>
        <begin position="1"/>
        <end position="24"/>
    </location>
</feature>
<protein>
    <recommendedName>
        <fullName evidence="4">Arginine transporter</fullName>
    </recommendedName>
</protein>
<keyword evidence="3" id="KW-1185">Reference proteome</keyword>
<organism evidence="2 3">
    <name type="scientific">Sedimentitalea todarodis</name>
    <dbReference type="NCBI Taxonomy" id="1631240"/>
    <lineage>
        <taxon>Bacteria</taxon>
        <taxon>Pseudomonadati</taxon>
        <taxon>Pseudomonadota</taxon>
        <taxon>Alphaproteobacteria</taxon>
        <taxon>Rhodobacterales</taxon>
        <taxon>Paracoccaceae</taxon>
        <taxon>Sedimentitalea</taxon>
    </lineage>
</organism>
<name>A0ABU3VCV2_9RHOB</name>
<accession>A0ABU3VCV2</accession>
<dbReference type="RefSeq" id="WP_316775325.1">
    <property type="nucleotide sequence ID" value="NZ_JASMWN010000005.1"/>
</dbReference>
<evidence type="ECO:0000313" key="2">
    <source>
        <dbReference type="EMBL" id="MDU9004009.1"/>
    </source>
</evidence>